<accession>A0ABP7I0H0</accession>
<evidence type="ECO:0000313" key="2">
    <source>
        <dbReference type="EMBL" id="GAA3808192.1"/>
    </source>
</evidence>
<proteinExistence type="predicted"/>
<dbReference type="EMBL" id="BAABDE010000020">
    <property type="protein sequence ID" value="GAA3808192.1"/>
    <property type="molecule type" value="Genomic_DNA"/>
</dbReference>
<dbReference type="InterPro" id="IPR024311">
    <property type="entry name" value="Lipocalin-like"/>
</dbReference>
<dbReference type="RefSeq" id="WP_275772518.1">
    <property type="nucleotide sequence ID" value="NZ_BAABDE010000020.1"/>
</dbReference>
<evidence type="ECO:0000313" key="3">
    <source>
        <dbReference type="Proteomes" id="UP001501009"/>
    </source>
</evidence>
<dbReference type="Proteomes" id="UP001501009">
    <property type="component" value="Unassembled WGS sequence"/>
</dbReference>
<keyword evidence="3" id="KW-1185">Reference proteome</keyword>
<organism evidence="2 3">
    <name type="scientific">Streptomyces coacervatus</name>
    <dbReference type="NCBI Taxonomy" id="647381"/>
    <lineage>
        <taxon>Bacteria</taxon>
        <taxon>Bacillati</taxon>
        <taxon>Actinomycetota</taxon>
        <taxon>Actinomycetes</taxon>
        <taxon>Kitasatosporales</taxon>
        <taxon>Streptomycetaceae</taxon>
        <taxon>Streptomyces</taxon>
    </lineage>
</organism>
<sequence>MDKSAKQPVDPLLLAGTWQLLTLTGTAKGEITHPLGADAHGQLIYTMDGWLSAQIGGSDGYVGYAGWYELHGQQVIHHTTVGSTPQWEGAEFSRTVEFQDGLLILRAEPANGFPAMTAVWNRPDR</sequence>
<reference evidence="3" key="1">
    <citation type="journal article" date="2019" name="Int. J. Syst. Evol. Microbiol.">
        <title>The Global Catalogue of Microorganisms (GCM) 10K type strain sequencing project: providing services to taxonomists for standard genome sequencing and annotation.</title>
        <authorList>
            <consortium name="The Broad Institute Genomics Platform"/>
            <consortium name="The Broad Institute Genome Sequencing Center for Infectious Disease"/>
            <person name="Wu L."/>
            <person name="Ma J."/>
        </authorList>
    </citation>
    <scope>NUCLEOTIDE SEQUENCE [LARGE SCALE GENOMIC DNA]</scope>
    <source>
        <strain evidence="3">JCM 17138</strain>
    </source>
</reference>
<evidence type="ECO:0000259" key="1">
    <source>
        <dbReference type="Pfam" id="PF13924"/>
    </source>
</evidence>
<dbReference type="Pfam" id="PF13924">
    <property type="entry name" value="Lipocalin_5"/>
    <property type="match status" value="1"/>
</dbReference>
<comment type="caution">
    <text evidence="2">The sequence shown here is derived from an EMBL/GenBank/DDBJ whole genome shotgun (WGS) entry which is preliminary data.</text>
</comment>
<gene>
    <name evidence="2" type="ORF">GCM10022403_047990</name>
</gene>
<protein>
    <recommendedName>
        <fullName evidence="1">Lipocalin-like domain-containing protein</fullName>
    </recommendedName>
</protein>
<name>A0ABP7I0H0_9ACTN</name>
<feature type="domain" description="Lipocalin-like" evidence="1">
    <location>
        <begin position="60"/>
        <end position="106"/>
    </location>
</feature>